<proteinExistence type="predicted"/>
<dbReference type="AlphaFoldDB" id="A0A8G2E302"/>
<comment type="caution">
    <text evidence="2">The sequence shown here is derived from an EMBL/GenBank/DDBJ whole genome shotgun (WGS) entry which is preliminary data.</text>
</comment>
<organism evidence="2 3">
    <name type="scientific">Streptomyces albidoflavus</name>
    <dbReference type="NCBI Taxonomy" id="1886"/>
    <lineage>
        <taxon>Bacteria</taxon>
        <taxon>Bacillati</taxon>
        <taxon>Actinomycetota</taxon>
        <taxon>Actinomycetes</taxon>
        <taxon>Kitasatosporales</taxon>
        <taxon>Streptomycetaceae</taxon>
        <taxon>Streptomyces</taxon>
        <taxon>Streptomyces albidoflavus group</taxon>
    </lineage>
</organism>
<feature type="region of interest" description="Disordered" evidence="1">
    <location>
        <begin position="23"/>
        <end position="42"/>
    </location>
</feature>
<evidence type="ECO:0000313" key="2">
    <source>
        <dbReference type="EMBL" id="RZE23742.1"/>
    </source>
</evidence>
<evidence type="ECO:0000313" key="3">
    <source>
        <dbReference type="Proteomes" id="UP000292693"/>
    </source>
</evidence>
<gene>
    <name evidence="2" type="ORF">C0Q92_13220</name>
</gene>
<sequence length="64" mass="6755">MMAAPPGRGRPVCGADCGCPCHGPGSGHGPGPTPEPDEDSPSMRALRARMAEENRLRRWLRGTS</sequence>
<dbReference type="EMBL" id="PKLL01000014">
    <property type="protein sequence ID" value="RZE23742.1"/>
    <property type="molecule type" value="Genomic_DNA"/>
</dbReference>
<reference evidence="2 3" key="1">
    <citation type="submission" date="2017-12" db="EMBL/GenBank/DDBJ databases">
        <title>Population genomics insights into the ecological differentiation and adaptive evolution in streptomycetes.</title>
        <authorList>
            <person name="Li Y."/>
            <person name="Huang Y."/>
        </authorList>
    </citation>
    <scope>NUCLEOTIDE SEQUENCE [LARGE SCALE GENOMIC DNA]</scope>
    <source>
        <strain evidence="2 3">NBRC 100770</strain>
    </source>
</reference>
<name>A0A8G2E302_9ACTN</name>
<protein>
    <submittedName>
        <fullName evidence="2">Uncharacterized protein</fullName>
    </submittedName>
</protein>
<accession>A0A8G2E302</accession>
<evidence type="ECO:0000256" key="1">
    <source>
        <dbReference type="SAM" id="MobiDB-lite"/>
    </source>
</evidence>
<dbReference type="Proteomes" id="UP000292693">
    <property type="component" value="Unassembled WGS sequence"/>
</dbReference>